<feature type="compositionally biased region" description="Pro residues" evidence="1">
    <location>
        <begin position="246"/>
        <end position="284"/>
    </location>
</feature>
<organism evidence="2 3">
    <name type="scientific">Mycena albidolilacea</name>
    <dbReference type="NCBI Taxonomy" id="1033008"/>
    <lineage>
        <taxon>Eukaryota</taxon>
        <taxon>Fungi</taxon>
        <taxon>Dikarya</taxon>
        <taxon>Basidiomycota</taxon>
        <taxon>Agaricomycotina</taxon>
        <taxon>Agaricomycetes</taxon>
        <taxon>Agaricomycetidae</taxon>
        <taxon>Agaricales</taxon>
        <taxon>Marasmiineae</taxon>
        <taxon>Mycenaceae</taxon>
        <taxon>Mycena</taxon>
    </lineage>
</organism>
<accession>A0AAD7EMV6</accession>
<feature type="region of interest" description="Disordered" evidence="1">
    <location>
        <begin position="1259"/>
        <end position="1414"/>
    </location>
</feature>
<feature type="compositionally biased region" description="Low complexity" evidence="1">
    <location>
        <begin position="1292"/>
        <end position="1306"/>
    </location>
</feature>
<evidence type="ECO:0000256" key="1">
    <source>
        <dbReference type="SAM" id="MobiDB-lite"/>
    </source>
</evidence>
<dbReference type="PANTHER" id="PTHR48125">
    <property type="entry name" value="LP07818P1"/>
    <property type="match status" value="1"/>
</dbReference>
<gene>
    <name evidence="2" type="ORF">DFH08DRAFT_812693</name>
</gene>
<proteinExistence type="predicted"/>
<feature type="region of interest" description="Disordered" evidence="1">
    <location>
        <begin position="170"/>
        <end position="190"/>
    </location>
</feature>
<feature type="compositionally biased region" description="Pro residues" evidence="1">
    <location>
        <begin position="1321"/>
        <end position="1335"/>
    </location>
</feature>
<feature type="region of interest" description="Disordered" evidence="1">
    <location>
        <begin position="206"/>
        <end position="286"/>
    </location>
</feature>
<feature type="compositionally biased region" description="Low complexity" evidence="1">
    <location>
        <begin position="1347"/>
        <end position="1358"/>
    </location>
</feature>
<dbReference type="EMBL" id="JARIHO010000028">
    <property type="protein sequence ID" value="KAJ7339307.1"/>
    <property type="molecule type" value="Genomic_DNA"/>
</dbReference>
<reference evidence="2" key="1">
    <citation type="submission" date="2023-03" db="EMBL/GenBank/DDBJ databases">
        <title>Massive genome expansion in bonnet fungi (Mycena s.s.) driven by repeated elements and novel gene families across ecological guilds.</title>
        <authorList>
            <consortium name="Lawrence Berkeley National Laboratory"/>
            <person name="Harder C.B."/>
            <person name="Miyauchi S."/>
            <person name="Viragh M."/>
            <person name="Kuo A."/>
            <person name="Thoen E."/>
            <person name="Andreopoulos B."/>
            <person name="Lu D."/>
            <person name="Skrede I."/>
            <person name="Drula E."/>
            <person name="Henrissat B."/>
            <person name="Morin E."/>
            <person name="Kohler A."/>
            <person name="Barry K."/>
            <person name="LaButti K."/>
            <person name="Morin E."/>
            <person name="Salamov A."/>
            <person name="Lipzen A."/>
            <person name="Mereny Z."/>
            <person name="Hegedus B."/>
            <person name="Baldrian P."/>
            <person name="Stursova M."/>
            <person name="Weitz H."/>
            <person name="Taylor A."/>
            <person name="Grigoriev I.V."/>
            <person name="Nagy L.G."/>
            <person name="Martin F."/>
            <person name="Kauserud H."/>
        </authorList>
    </citation>
    <scope>NUCLEOTIDE SEQUENCE</scope>
    <source>
        <strain evidence="2">CBHHK002</strain>
    </source>
</reference>
<keyword evidence="3" id="KW-1185">Reference proteome</keyword>
<sequence length="1495" mass="160458">MCLINHSGLMLILEIEAGPSTTPELPVDLVDSSGDTQMEDWIDMEPPTPALAPISAPRPSPYVYIPAQTCTDLEEVQIVTCPCKPVALLLVENGVFPVSPTKVQTGVSIDLLEVYRTLFECSCDAITTLAAALQTIYDCHGFRVSAQRAVLGYINIKERVRANVDAALTAAEPSHPPPSNPLMETEEPLETSAPLEALLDAEAGTTSLSDASRNSSSLPDTDIWPEGASRGSSPTSDEDMDASHSSPPPPPPPPLTPGPSLPPPMGVPQSSPQPSPPPPPPPLTPGGLLMFYEWGRSLKDGGDVQLGADGCFSYRHLRSAGHGPIAYDASYFVSKEKVAQVDTRINEVLFLCDIDTLGEQQKYIVALMEEMNNHLSPQATILQSYDFGCVTDHSFNLFPILREGFRRRFCLQLAFSRTLAPQRRRDHVPTYWRQINELSKALLNPLRIRPLCSPRPPLQIQNHSKACHRSCGSIQTSAKDAEGQACGQAHCPPVCAGSKLGSKSGGASETGAALESGGDLPTAKGKGKRVEFAPSPAFHISSPAQFRGVINDFLDANNFEEQPLPPLPPVGYHAPEVSNDTDTDAGGDVDAGSDTDANTGACRDDPQCPPLQHGRFSAAQKKALTDCFANIEEAVATCALSANLPASRVVNTCTHQCEGANMCTNNGWNLYQTFAQSTPEQRLLERRCVDPVYEPPEDGVTPIPHPQQILDVYQVFKGKFSKEQMDAVLMMAAELAKNEVEQDQTLQQHQMSPNVNEDAELGGIIKTKGLKTVQFVEDIASTEGDLLTAAKLTAYPSNMKGLQLVNIPSASASATAMAVTAQEPPALPDPPESPAPDAPSNKKGQGKASRRRRWQALPTGMQSICITDLGVNVFEKDNSNFGLNKAARELAANNSILTNWPADICLPHLYPKNKVLSALRLLDIRSLNEAMDARETAGQGLRFELMKEPYTTGGYIIFTHNYRKYTPPGPSSAQASVKHRRSSSSAILPCSNGENIAYEVHYDLRNPLPRQIILTGELVTKSTSTCYAPLAPLKAKVKAKKSKSKGGKGKRKVVSEDDNESEPYELEEEEPTSPHLRKSSAPTRLPIQEGGSALPVCSQCCAAIAANKVIGEDEDMSDDDHLIAMSKASRFSRVRPRTVDSSESESERPAVCCCQVFNHVSIPPSPVRDAPATRRRNTVCDDRHVYNNAGQPLGMAYKTGERGRYKIQWTVPPVALSSPHPTASSFRLFIVNAPDARRLLERPTAGYFLVNGAATLASSLRPTRSPPVASTHPPPTAPTCPPPIASRGLLLAAPSSMEPPSVASSSRPTCLPPRASALSTRPPPGASSLTRPPPGASSASTRVQLDGSSSKKPVPSGSRCLQATAPPSGHAEIPDRGPRPSLPGIATINDKVPMQRLSSPGPAEAEAQSAEELDPTSEMMCLLSSMTPQQMQAMLGMMAQASQAAPHITIAPEPSTFREEKEELWTTAGGSRDAGERRVTTILVGVGLVQSHSIT</sequence>
<protein>
    <submittedName>
        <fullName evidence="2">Uncharacterized protein</fullName>
    </submittedName>
</protein>
<evidence type="ECO:0000313" key="3">
    <source>
        <dbReference type="Proteomes" id="UP001218218"/>
    </source>
</evidence>
<feature type="compositionally biased region" description="Low complexity" evidence="1">
    <location>
        <begin position="207"/>
        <end position="217"/>
    </location>
</feature>
<feature type="compositionally biased region" description="Basic residues" evidence="1">
    <location>
        <begin position="1038"/>
        <end position="1052"/>
    </location>
</feature>
<feature type="compositionally biased region" description="Pro residues" evidence="1">
    <location>
        <begin position="1272"/>
        <end position="1284"/>
    </location>
</feature>
<evidence type="ECO:0000313" key="2">
    <source>
        <dbReference type="EMBL" id="KAJ7339307.1"/>
    </source>
</evidence>
<feature type="compositionally biased region" description="Basic residues" evidence="1">
    <location>
        <begin position="844"/>
        <end position="853"/>
    </location>
</feature>
<feature type="compositionally biased region" description="Pro residues" evidence="1">
    <location>
        <begin position="825"/>
        <end position="837"/>
    </location>
</feature>
<comment type="caution">
    <text evidence="2">The sequence shown here is derived from an EMBL/GenBank/DDBJ whole genome shotgun (WGS) entry which is preliminary data.</text>
</comment>
<dbReference type="Proteomes" id="UP001218218">
    <property type="component" value="Unassembled WGS sequence"/>
</dbReference>
<feature type="region of interest" description="Disordered" evidence="1">
    <location>
        <begin position="816"/>
        <end position="853"/>
    </location>
</feature>
<dbReference type="PANTHER" id="PTHR48125:SF12">
    <property type="entry name" value="AT HOOK TRANSCRIPTION FACTOR FAMILY-RELATED"/>
    <property type="match status" value="1"/>
</dbReference>
<feature type="region of interest" description="Disordered" evidence="1">
    <location>
        <begin position="500"/>
        <end position="528"/>
    </location>
</feature>
<feature type="region of interest" description="Disordered" evidence="1">
    <location>
        <begin position="1038"/>
        <end position="1087"/>
    </location>
</feature>
<feature type="compositionally biased region" description="Acidic residues" evidence="1">
    <location>
        <begin position="1056"/>
        <end position="1071"/>
    </location>
</feature>
<name>A0AAD7EMV6_9AGAR</name>